<evidence type="ECO:0000259" key="4">
    <source>
        <dbReference type="PROSITE" id="PS01124"/>
    </source>
</evidence>
<evidence type="ECO:0000313" key="6">
    <source>
        <dbReference type="Proteomes" id="UP000074119"/>
    </source>
</evidence>
<dbReference type="STRING" id="1470434.AZF00_02905"/>
<proteinExistence type="predicted"/>
<dbReference type="PROSITE" id="PS00041">
    <property type="entry name" value="HTH_ARAC_FAMILY_1"/>
    <property type="match status" value="1"/>
</dbReference>
<dbReference type="Pfam" id="PF12833">
    <property type="entry name" value="HTH_18"/>
    <property type="match status" value="1"/>
</dbReference>
<dbReference type="PROSITE" id="PS01124">
    <property type="entry name" value="HTH_ARAC_FAMILY_2"/>
    <property type="match status" value="1"/>
</dbReference>
<keyword evidence="3" id="KW-0804">Transcription</keyword>
<evidence type="ECO:0000256" key="2">
    <source>
        <dbReference type="ARBA" id="ARBA00023125"/>
    </source>
</evidence>
<dbReference type="PANTHER" id="PTHR46796">
    <property type="entry name" value="HTH-TYPE TRANSCRIPTIONAL ACTIVATOR RHAS-RELATED"/>
    <property type="match status" value="1"/>
</dbReference>
<evidence type="ECO:0000256" key="1">
    <source>
        <dbReference type="ARBA" id="ARBA00023015"/>
    </source>
</evidence>
<accession>A0A127M262</accession>
<protein>
    <recommendedName>
        <fullName evidence="4">HTH araC/xylS-type domain-containing protein</fullName>
    </recommendedName>
</protein>
<dbReference type="RefSeq" id="WP_008248043.1">
    <property type="nucleotide sequence ID" value="NZ_CP014544.1"/>
</dbReference>
<dbReference type="Gene3D" id="1.10.10.60">
    <property type="entry name" value="Homeodomain-like"/>
    <property type="match status" value="1"/>
</dbReference>
<sequence length="331" mass="38005">MNKNFNLIMDTVFKNSVDPDEACSLVGSVYQPHRLNLCRTSDLLSANMEHRSISETSLSRLAYNANIHIQSEPFQNFYLVMLPVSGHFNIRQNNIEKTASAGNPVILDTDKNIDMQWSNDCENIIFKLDKNLIDRTLLESYGVEAKLAVAFNCTDGEKSNLDKFSIMLNNFVINNPYLSDLQNNSEMFKNIERVLALSLLSGSHSHVEDIEKIKYRVLPKVIVKAKEFMEENYSKKITVQDIANHVCISARSLQKGFEQYECSTPILYLRRLRLRRARELLVFSRRENVGIKISEIAMRCGFYHFGNFSKFYLEEFGETPSVTRSGRKSAL</sequence>
<evidence type="ECO:0000256" key="3">
    <source>
        <dbReference type="ARBA" id="ARBA00023163"/>
    </source>
</evidence>
<dbReference type="Pfam" id="PF14525">
    <property type="entry name" value="AraC_binding_2"/>
    <property type="match status" value="1"/>
</dbReference>
<dbReference type="GO" id="GO:0003700">
    <property type="term" value="F:DNA-binding transcription factor activity"/>
    <property type="evidence" value="ECO:0007669"/>
    <property type="project" value="InterPro"/>
</dbReference>
<dbReference type="InterPro" id="IPR018060">
    <property type="entry name" value="HTH_AraC"/>
</dbReference>
<feature type="domain" description="HTH araC/xylS-type" evidence="4">
    <location>
        <begin position="223"/>
        <end position="326"/>
    </location>
</feature>
<dbReference type="InterPro" id="IPR009057">
    <property type="entry name" value="Homeodomain-like_sf"/>
</dbReference>
<dbReference type="GO" id="GO:0043565">
    <property type="term" value="F:sequence-specific DNA binding"/>
    <property type="evidence" value="ECO:0007669"/>
    <property type="project" value="InterPro"/>
</dbReference>
<dbReference type="InterPro" id="IPR035418">
    <property type="entry name" value="AraC-bd_2"/>
</dbReference>
<keyword evidence="2" id="KW-0238">DNA-binding</keyword>
<gene>
    <name evidence="5" type="ORF">AZF00_02905</name>
</gene>
<keyword evidence="1" id="KW-0805">Transcription regulation</keyword>
<dbReference type="InterPro" id="IPR018062">
    <property type="entry name" value="HTH_AraC-typ_CS"/>
</dbReference>
<dbReference type="Proteomes" id="UP000074119">
    <property type="component" value="Chromosome"/>
</dbReference>
<evidence type="ECO:0000313" key="5">
    <source>
        <dbReference type="EMBL" id="AMO67312.1"/>
    </source>
</evidence>
<dbReference type="AlphaFoldDB" id="A0A127M262"/>
<reference evidence="5 6" key="1">
    <citation type="submission" date="2015-12" db="EMBL/GenBank/DDBJ databases">
        <authorList>
            <person name="Shamseldin A."/>
            <person name="Moawad H."/>
            <person name="Abd El-Rahim W.M."/>
            <person name="Sadowsky M.J."/>
        </authorList>
    </citation>
    <scope>NUCLEOTIDE SEQUENCE [LARGE SCALE GENOMIC DNA]</scope>
    <source>
        <strain evidence="5 6">SM2</strain>
    </source>
</reference>
<dbReference type="EMBL" id="CP014544">
    <property type="protein sequence ID" value="AMO67312.1"/>
    <property type="molecule type" value="Genomic_DNA"/>
</dbReference>
<name>A0A127M262_9GAMM</name>
<dbReference type="KEGG" id="zal:AZF00_02905"/>
<organism evidence="5 6">
    <name type="scientific">Zhongshania aliphaticivorans</name>
    <dbReference type="NCBI Taxonomy" id="1470434"/>
    <lineage>
        <taxon>Bacteria</taxon>
        <taxon>Pseudomonadati</taxon>
        <taxon>Pseudomonadota</taxon>
        <taxon>Gammaproteobacteria</taxon>
        <taxon>Cellvibrionales</taxon>
        <taxon>Spongiibacteraceae</taxon>
        <taxon>Zhongshania</taxon>
    </lineage>
</organism>
<dbReference type="SUPFAM" id="SSF46689">
    <property type="entry name" value="Homeodomain-like"/>
    <property type="match status" value="2"/>
</dbReference>
<dbReference type="SMART" id="SM00342">
    <property type="entry name" value="HTH_ARAC"/>
    <property type="match status" value="1"/>
</dbReference>
<dbReference type="InterPro" id="IPR050204">
    <property type="entry name" value="AraC_XylS_family_regulators"/>
</dbReference>